<dbReference type="Proteomes" id="UP000078046">
    <property type="component" value="Unassembled WGS sequence"/>
</dbReference>
<dbReference type="AlphaFoldDB" id="A0A177B886"/>
<evidence type="ECO:0000313" key="2">
    <source>
        <dbReference type="Proteomes" id="UP000078046"/>
    </source>
</evidence>
<sequence>MILSLLKDEFTNINMNMDSAHKESVNQCVIEIPLNTIPKKLKRQNGEAILKSTKKRVNVLMGSKIMKNQSIISNQSKNMENIHRKKPRMGINRLNYKIKDQTCTNSLNRTKFKCPRILNNENYYLHTENINKSKRSCRSDVYSINFSKYDRINRKRTICQHIIHSKLIHQNLKIIETRHENYFMSQIKEHFTHNFKDTINIISNNQHVNLELNYI</sequence>
<gene>
    <name evidence="1" type="ORF">A3Q56_02614</name>
</gene>
<keyword evidence="2" id="KW-1185">Reference proteome</keyword>
<dbReference type="EMBL" id="LWCA01000251">
    <property type="protein sequence ID" value="OAF69634.1"/>
    <property type="molecule type" value="Genomic_DNA"/>
</dbReference>
<organism evidence="1 2">
    <name type="scientific">Intoshia linei</name>
    <dbReference type="NCBI Taxonomy" id="1819745"/>
    <lineage>
        <taxon>Eukaryota</taxon>
        <taxon>Metazoa</taxon>
        <taxon>Spiralia</taxon>
        <taxon>Lophotrochozoa</taxon>
        <taxon>Mesozoa</taxon>
        <taxon>Orthonectida</taxon>
        <taxon>Rhopaluridae</taxon>
        <taxon>Intoshia</taxon>
    </lineage>
</organism>
<proteinExistence type="predicted"/>
<name>A0A177B886_9BILA</name>
<comment type="caution">
    <text evidence="1">The sequence shown here is derived from an EMBL/GenBank/DDBJ whole genome shotgun (WGS) entry which is preliminary data.</text>
</comment>
<protein>
    <submittedName>
        <fullName evidence="1">Uncharacterized protein</fullName>
    </submittedName>
</protein>
<evidence type="ECO:0000313" key="1">
    <source>
        <dbReference type="EMBL" id="OAF69634.1"/>
    </source>
</evidence>
<reference evidence="1 2" key="1">
    <citation type="submission" date="2016-04" db="EMBL/GenBank/DDBJ databases">
        <title>The genome of Intoshia linei affirms orthonectids as highly simplified spiralians.</title>
        <authorList>
            <person name="Mikhailov K.V."/>
            <person name="Slusarev G.S."/>
            <person name="Nikitin M.A."/>
            <person name="Logacheva M.D."/>
            <person name="Penin A."/>
            <person name="Aleoshin V."/>
            <person name="Panchin Y.V."/>
        </authorList>
    </citation>
    <scope>NUCLEOTIDE SEQUENCE [LARGE SCALE GENOMIC DNA]</scope>
    <source>
        <strain evidence="1">Intl2013</strain>
        <tissue evidence="1">Whole animal</tissue>
    </source>
</reference>
<accession>A0A177B886</accession>